<keyword evidence="2" id="KW-1185">Reference proteome</keyword>
<accession>A0ABM8GT01</accession>
<proteinExistence type="predicted"/>
<gene>
    <name evidence="1" type="ORF">GCM10025867_36630</name>
</gene>
<dbReference type="Pfam" id="PF06754">
    <property type="entry name" value="PhnG"/>
    <property type="match status" value="1"/>
</dbReference>
<protein>
    <submittedName>
        <fullName evidence="1">Protein phnG</fullName>
    </submittedName>
</protein>
<dbReference type="Proteomes" id="UP001321486">
    <property type="component" value="Chromosome"/>
</dbReference>
<dbReference type="InterPro" id="IPR009609">
    <property type="entry name" value="Phosphonate_metab_PhnG"/>
</dbReference>
<evidence type="ECO:0000313" key="1">
    <source>
        <dbReference type="EMBL" id="BDZ51422.1"/>
    </source>
</evidence>
<dbReference type="NCBIfam" id="TIGR03293">
    <property type="entry name" value="PhnG_redo"/>
    <property type="match status" value="1"/>
</dbReference>
<organism evidence="1 2">
    <name type="scientific">Frondihabitans sucicola</name>
    <dbReference type="NCBI Taxonomy" id="1268041"/>
    <lineage>
        <taxon>Bacteria</taxon>
        <taxon>Bacillati</taxon>
        <taxon>Actinomycetota</taxon>
        <taxon>Actinomycetes</taxon>
        <taxon>Micrococcales</taxon>
        <taxon>Microbacteriaceae</taxon>
        <taxon>Frondihabitans</taxon>
    </lineage>
</organism>
<evidence type="ECO:0000313" key="2">
    <source>
        <dbReference type="Proteomes" id="UP001321486"/>
    </source>
</evidence>
<dbReference type="EMBL" id="AP027732">
    <property type="protein sequence ID" value="BDZ51422.1"/>
    <property type="molecule type" value="Genomic_DNA"/>
</dbReference>
<reference evidence="2" key="1">
    <citation type="journal article" date="2019" name="Int. J. Syst. Evol. Microbiol.">
        <title>The Global Catalogue of Microorganisms (GCM) 10K type strain sequencing project: providing services to taxonomists for standard genome sequencing and annotation.</title>
        <authorList>
            <consortium name="The Broad Institute Genomics Platform"/>
            <consortium name="The Broad Institute Genome Sequencing Center for Infectious Disease"/>
            <person name="Wu L."/>
            <person name="Ma J."/>
        </authorList>
    </citation>
    <scope>NUCLEOTIDE SEQUENCE [LARGE SCALE GENOMIC DNA]</scope>
    <source>
        <strain evidence="2">NBRC 108728</strain>
    </source>
</reference>
<name>A0ABM8GT01_9MICO</name>
<sequence>MRTLAGAERADLAAAWAGWQPKPVVHAIRGPEAGLVMVRGRIDAGGAKFNLGEATVTRATVRLQGATLAADTLGSSYVLGGDLEHARLAAVFDGLLLDGGLRERVLDEVVAPLAQRQSARDENRYVEGRSTLVDFFTVAREHQ</sequence>